<evidence type="ECO:0000313" key="3">
    <source>
        <dbReference type="Proteomes" id="UP000268469"/>
    </source>
</evidence>
<dbReference type="PANTHER" id="PTHR12147:SF26">
    <property type="entry name" value="PEPTIDASE M28 DOMAIN-CONTAINING PROTEIN"/>
    <property type="match status" value="1"/>
</dbReference>
<gene>
    <name evidence="2" type="ORF">DRP53_07835</name>
</gene>
<organism evidence="2 3">
    <name type="scientific">candidate division WOR-3 bacterium</name>
    <dbReference type="NCBI Taxonomy" id="2052148"/>
    <lineage>
        <taxon>Bacteria</taxon>
        <taxon>Bacteria division WOR-3</taxon>
    </lineage>
</organism>
<feature type="domain" description="Peptidase M28" evidence="1">
    <location>
        <begin position="88"/>
        <end position="268"/>
    </location>
</feature>
<dbReference type="Proteomes" id="UP000268469">
    <property type="component" value="Unassembled WGS sequence"/>
</dbReference>
<proteinExistence type="predicted"/>
<dbReference type="InterPro" id="IPR045175">
    <property type="entry name" value="M28_fam"/>
</dbReference>
<dbReference type="PANTHER" id="PTHR12147">
    <property type="entry name" value="METALLOPEPTIDASE M28 FAMILY MEMBER"/>
    <property type="match status" value="1"/>
</dbReference>
<accession>A0A660SFU4</accession>
<sequence>MVVGLLFLLIVGDMTNLMGDRDTLVQKMVDAVDSLLLLANVQSLQGFGSRSSFYPGCDSAVAYVKRLLESFGYDSVYYHYYSPTYAPNVYAIKSGTSDDSTYVICAHIDATINAPWEREMIAPGADDDGSGCACVLEAARVMANYDFKHRLIFILFTGEEQFMVGSHHWCQAHQNDPLYGALDFDMIGYTYASQLRLDIASDNQSQWLMNFVDSCAHEYTPELQTFPQVNPNRGGDNKSFWAIGVPALFIIEKPVSWNPYYHTRGDTIGGGFNDLRFCWLVTKMGVAALASLAQPIGLSQR</sequence>
<dbReference type="EMBL" id="QNBE01000078">
    <property type="protein sequence ID" value="RKX69557.1"/>
    <property type="molecule type" value="Genomic_DNA"/>
</dbReference>
<dbReference type="Pfam" id="PF04389">
    <property type="entry name" value="Peptidase_M28"/>
    <property type="match status" value="1"/>
</dbReference>
<dbReference type="GO" id="GO:0006508">
    <property type="term" value="P:proteolysis"/>
    <property type="evidence" value="ECO:0007669"/>
    <property type="project" value="InterPro"/>
</dbReference>
<name>A0A660SFU4_UNCW3</name>
<dbReference type="SUPFAM" id="SSF53187">
    <property type="entry name" value="Zn-dependent exopeptidases"/>
    <property type="match status" value="1"/>
</dbReference>
<dbReference type="Gene3D" id="3.40.630.10">
    <property type="entry name" value="Zn peptidases"/>
    <property type="match status" value="1"/>
</dbReference>
<evidence type="ECO:0000259" key="1">
    <source>
        <dbReference type="Pfam" id="PF04389"/>
    </source>
</evidence>
<reference evidence="2 3" key="1">
    <citation type="submission" date="2018-06" db="EMBL/GenBank/DDBJ databases">
        <title>Extensive metabolic versatility and redundancy in microbially diverse, dynamic hydrothermal sediments.</title>
        <authorList>
            <person name="Dombrowski N."/>
            <person name="Teske A."/>
            <person name="Baker B.J."/>
        </authorList>
    </citation>
    <scope>NUCLEOTIDE SEQUENCE [LARGE SCALE GENOMIC DNA]</scope>
    <source>
        <strain evidence="2">B36_G15</strain>
    </source>
</reference>
<protein>
    <recommendedName>
        <fullName evidence="1">Peptidase M28 domain-containing protein</fullName>
    </recommendedName>
</protein>
<evidence type="ECO:0000313" key="2">
    <source>
        <dbReference type="EMBL" id="RKX69557.1"/>
    </source>
</evidence>
<dbReference type="AlphaFoldDB" id="A0A660SFU4"/>
<comment type="caution">
    <text evidence="2">The sequence shown here is derived from an EMBL/GenBank/DDBJ whole genome shotgun (WGS) entry which is preliminary data.</text>
</comment>
<dbReference type="InterPro" id="IPR007484">
    <property type="entry name" value="Peptidase_M28"/>
</dbReference>
<dbReference type="GO" id="GO:0008235">
    <property type="term" value="F:metalloexopeptidase activity"/>
    <property type="evidence" value="ECO:0007669"/>
    <property type="project" value="InterPro"/>
</dbReference>